<gene>
    <name evidence="1" type="ORF">IAQ67_29065</name>
</gene>
<dbReference type="EMBL" id="CP061173">
    <property type="protein sequence ID" value="QNR70406.1"/>
    <property type="molecule type" value="Genomic_DNA"/>
</dbReference>
<keyword evidence="1" id="KW-0614">Plasmid</keyword>
<dbReference type="AlphaFoldDB" id="A0A7H0YH48"/>
<geneLocation type="plasmid" evidence="1 2">
    <name>pPlas1</name>
</geneLocation>
<organism evidence="1 2">
    <name type="scientific">Paenibacillus peoriae</name>
    <dbReference type="NCBI Taxonomy" id="59893"/>
    <lineage>
        <taxon>Bacteria</taxon>
        <taxon>Bacillati</taxon>
        <taxon>Bacillota</taxon>
        <taxon>Bacilli</taxon>
        <taxon>Bacillales</taxon>
        <taxon>Paenibacillaceae</taxon>
        <taxon>Paenibacillus</taxon>
    </lineage>
</organism>
<name>A0A7H0YH48_9BACL</name>
<accession>A0A7H0YH48</accession>
<proteinExistence type="predicted"/>
<protein>
    <submittedName>
        <fullName evidence="1">Uncharacterized protein</fullName>
    </submittedName>
</protein>
<evidence type="ECO:0000313" key="1">
    <source>
        <dbReference type="EMBL" id="QNR70406.1"/>
    </source>
</evidence>
<dbReference type="Proteomes" id="UP000516384">
    <property type="component" value="Plasmid pPlas1"/>
</dbReference>
<dbReference type="RefSeq" id="WP_190299713.1">
    <property type="nucleotide sequence ID" value="NZ_CP061173.1"/>
</dbReference>
<evidence type="ECO:0000313" key="2">
    <source>
        <dbReference type="Proteomes" id="UP000516384"/>
    </source>
</evidence>
<reference evidence="1 2" key="1">
    <citation type="submission" date="2020-09" db="EMBL/GenBank/DDBJ databases">
        <title>Characterization of Paenibacillus peoriae strain ZF390 with broad-spectrum antimicrobial activity as a potential biocontrol agent.</title>
        <authorList>
            <person name="Li L."/>
            <person name="Zhao Y."/>
            <person name="Li B."/>
            <person name="Xie X."/>
        </authorList>
    </citation>
    <scope>NUCLEOTIDE SEQUENCE [LARGE SCALE GENOMIC DNA]</scope>
    <source>
        <strain evidence="1 2">ZF390</strain>
        <plasmid evidence="1 2">pPlas1</plasmid>
    </source>
</reference>
<sequence>MDIDFSKLNTITINEAMAYKIRDWFLAQKGVIPANKENPFSEGVLDLGDMGGTPDNKIYFNLEHAKGFFFSVYAAEMHVMDFVYADEVFTNLTQYNKKVLRYMEKNPIDQTAMSYSMSLVASALAYISLYRNEERFVSSSHTRISQTKKPKKGSNKPRKVYINKKTYVVNEVSDSLTGRSYERHMEAWRVRGHMRIYKSGATRWIKSFVKGDKSKLKDEPSTYVVSDNQNLGGMNNE</sequence>